<dbReference type="Proteomes" id="UP000245119">
    <property type="component" value="Linkage Group LG8"/>
</dbReference>
<name>A0A2T7NWL9_POMCA</name>
<protein>
    <recommendedName>
        <fullName evidence="1">MOSC domain-containing protein</fullName>
    </recommendedName>
</protein>
<dbReference type="PROSITE" id="PS51340">
    <property type="entry name" value="MOSC"/>
    <property type="match status" value="1"/>
</dbReference>
<dbReference type="InterPro" id="IPR005303">
    <property type="entry name" value="MOCOS_middle"/>
</dbReference>
<dbReference type="GO" id="GO:0030170">
    <property type="term" value="F:pyridoxal phosphate binding"/>
    <property type="evidence" value="ECO:0007669"/>
    <property type="project" value="InterPro"/>
</dbReference>
<accession>A0A2T7NWL9</accession>
<dbReference type="OMA" id="AHDRSFM"/>
<proteinExistence type="predicted"/>
<dbReference type="AlphaFoldDB" id="A0A2T7NWL9"/>
<evidence type="ECO:0000313" key="3">
    <source>
        <dbReference type="Proteomes" id="UP000245119"/>
    </source>
</evidence>
<dbReference type="SUPFAM" id="SSF141673">
    <property type="entry name" value="MOSC N-terminal domain-like"/>
    <property type="match status" value="1"/>
</dbReference>
<gene>
    <name evidence="2" type="ORF">C0Q70_13214</name>
</gene>
<organism evidence="2 3">
    <name type="scientific">Pomacea canaliculata</name>
    <name type="common">Golden apple snail</name>
    <dbReference type="NCBI Taxonomy" id="400727"/>
    <lineage>
        <taxon>Eukaryota</taxon>
        <taxon>Metazoa</taxon>
        <taxon>Spiralia</taxon>
        <taxon>Lophotrochozoa</taxon>
        <taxon>Mollusca</taxon>
        <taxon>Gastropoda</taxon>
        <taxon>Caenogastropoda</taxon>
        <taxon>Architaenioglossa</taxon>
        <taxon>Ampullarioidea</taxon>
        <taxon>Ampullariidae</taxon>
        <taxon>Pomacea</taxon>
    </lineage>
</organism>
<comment type="caution">
    <text evidence="2">The sequence shown here is derived from an EMBL/GenBank/DDBJ whole genome shotgun (WGS) entry which is preliminary data.</text>
</comment>
<dbReference type="OrthoDB" id="17255at2759"/>
<keyword evidence="3" id="KW-1185">Reference proteome</keyword>
<sequence>MGDKHTEATVFAALVVGAVAKLAFGSITRRNRRRMMVHVGRVTQLNCYPVKSCRGTSVDSGYCTAVGLQIGKVTDRHWLVARSNGDFITQRQSLRMALVQVTINENDLTFNAPGMPALTIPVDMVPDRSKVTKCRVWEDRLEGMDCGDDAAFWFSTFLQMPNLRLLFSAPGLQRRELTWTNKPWGNPALPGDQSVFSDYCGYLVATEESLAFVNDHLKSPVPMKRFRPSIVISGSPAFDEDNWQEIQIGGSATFRMLDPCTRCIMTTIDEDLAERDPNSEPLETLRTLRCFPEYGKAPLFGVNATIDIPGVIRVGDPVYALRK</sequence>
<dbReference type="Pfam" id="PF03476">
    <property type="entry name" value="MOSC_N"/>
    <property type="match status" value="1"/>
</dbReference>
<dbReference type="InterPro" id="IPR011037">
    <property type="entry name" value="Pyrv_Knase-like_insert_dom_sf"/>
</dbReference>
<dbReference type="GO" id="GO:0030151">
    <property type="term" value="F:molybdenum ion binding"/>
    <property type="evidence" value="ECO:0007669"/>
    <property type="project" value="InterPro"/>
</dbReference>
<evidence type="ECO:0000313" key="2">
    <source>
        <dbReference type="EMBL" id="PVD25558.1"/>
    </source>
</evidence>
<dbReference type="Pfam" id="PF03473">
    <property type="entry name" value="MOSC"/>
    <property type="match status" value="1"/>
</dbReference>
<dbReference type="PANTHER" id="PTHR14237:SF19">
    <property type="entry name" value="MITOCHONDRIAL AMIDOXIME REDUCING COMPONENT 1"/>
    <property type="match status" value="1"/>
</dbReference>
<dbReference type="STRING" id="400727.A0A2T7NWL9"/>
<reference evidence="2 3" key="1">
    <citation type="submission" date="2018-04" db="EMBL/GenBank/DDBJ databases">
        <title>The genome of golden apple snail Pomacea canaliculata provides insight into stress tolerance and invasive adaptation.</title>
        <authorList>
            <person name="Liu C."/>
            <person name="Liu B."/>
            <person name="Ren Y."/>
            <person name="Zhang Y."/>
            <person name="Wang H."/>
            <person name="Li S."/>
            <person name="Jiang F."/>
            <person name="Yin L."/>
            <person name="Zhang G."/>
            <person name="Qian W."/>
            <person name="Fan W."/>
        </authorList>
    </citation>
    <scope>NUCLEOTIDE SEQUENCE [LARGE SCALE GENOMIC DNA]</scope>
    <source>
        <strain evidence="2">SZHN2017</strain>
        <tissue evidence="2">Muscle</tissue>
    </source>
</reference>
<dbReference type="EMBL" id="PZQS01000008">
    <property type="protein sequence ID" value="PVD25558.1"/>
    <property type="molecule type" value="Genomic_DNA"/>
</dbReference>
<feature type="domain" description="MOSC" evidence="1">
    <location>
        <begin position="163"/>
        <end position="321"/>
    </location>
</feature>
<dbReference type="PANTHER" id="PTHR14237">
    <property type="entry name" value="MOLYBDOPTERIN COFACTOR SULFURASE MOSC"/>
    <property type="match status" value="1"/>
</dbReference>
<dbReference type="SUPFAM" id="SSF50800">
    <property type="entry name" value="PK beta-barrel domain-like"/>
    <property type="match status" value="1"/>
</dbReference>
<dbReference type="GO" id="GO:0003824">
    <property type="term" value="F:catalytic activity"/>
    <property type="evidence" value="ECO:0007669"/>
    <property type="project" value="InterPro"/>
</dbReference>
<dbReference type="InterPro" id="IPR005302">
    <property type="entry name" value="MoCF_Sase_C"/>
</dbReference>
<evidence type="ECO:0000259" key="1">
    <source>
        <dbReference type="PROSITE" id="PS51340"/>
    </source>
</evidence>